<dbReference type="InterPro" id="IPR047801">
    <property type="entry name" value="Peptidase_C45"/>
</dbReference>
<evidence type="ECO:0000259" key="2">
    <source>
        <dbReference type="Pfam" id="PF03417"/>
    </source>
</evidence>
<feature type="domain" description="Peptidase C45 hydrolase" evidence="2">
    <location>
        <begin position="120"/>
        <end position="329"/>
    </location>
</feature>
<evidence type="ECO:0000313" key="3">
    <source>
        <dbReference type="EMBL" id="MCE8026544.1"/>
    </source>
</evidence>
<dbReference type="RefSeq" id="WP_010628101.1">
    <property type="nucleotide sequence ID" value="NZ_JABFTV010000013.1"/>
</dbReference>
<evidence type="ECO:0000313" key="4">
    <source>
        <dbReference type="Proteomes" id="UP001320272"/>
    </source>
</evidence>
<dbReference type="EMBL" id="JABFTV010000013">
    <property type="protein sequence ID" value="MCE8026544.1"/>
    <property type="molecule type" value="Genomic_DNA"/>
</dbReference>
<dbReference type="PANTHER" id="PTHR34180:SF1">
    <property type="entry name" value="BETA-ALANYL-DOPAMINE_CARCININE HYDROLASE"/>
    <property type="match status" value="1"/>
</dbReference>
<dbReference type="NCBIfam" id="NF040521">
    <property type="entry name" value="C45_proenzyme"/>
    <property type="match status" value="1"/>
</dbReference>
<dbReference type="InterPro" id="IPR047794">
    <property type="entry name" value="C45_proenzyme-like"/>
</dbReference>
<dbReference type="Gene3D" id="3.60.60.10">
    <property type="entry name" value="Penicillin V Acylase, Chain A"/>
    <property type="match status" value="1"/>
</dbReference>
<dbReference type="InterPro" id="IPR005079">
    <property type="entry name" value="Peptidase_C45_hydrolase"/>
</dbReference>
<keyword evidence="4" id="KW-1185">Reference proteome</keyword>
<dbReference type="Pfam" id="PF03417">
    <property type="entry name" value="AAT"/>
    <property type="match status" value="1"/>
</dbReference>
<accession>A0ABS9AXV4</accession>
<name>A0ABS9AXV4_9GAMM</name>
<gene>
    <name evidence="3" type="ORF">HOP59_20660</name>
</gene>
<dbReference type="Proteomes" id="UP001320272">
    <property type="component" value="Unassembled WGS sequence"/>
</dbReference>
<comment type="caution">
    <text evidence="3">The sequence shown here is derived from an EMBL/GenBank/DDBJ whole genome shotgun (WGS) entry which is preliminary data.</text>
</comment>
<proteinExistence type="predicted"/>
<dbReference type="PANTHER" id="PTHR34180">
    <property type="entry name" value="PEPTIDASE C45"/>
    <property type="match status" value="1"/>
</dbReference>
<sequence length="351" mass="38358">MYIDPPNGTERRAGLGCLRASGNHRQLGYALGQAGHRAVHDKLLSSELWQDITHPRHDAAVARMLACCRSRFPWVLEELEGLAEGLELPFLQVFAWNSRGDLLTHCPDGCTTVVLPGHEPCIAHNEDGLPCFDGDVFVAQLSPVGQPSFMACCYPGSLPGHTFALTELGIVQAVNNLRFDGVVPAIPRMVLGRAMLAEPTLDAILSLLAEAPASGGFHFTLAQQGERRLYSVEIGSGQLSIKVIDNAYVHANHALHHPRAEDGQTITRSSRDRQQRGDELIASTQLDPLRILRDTGGNGLPIYRRAPDDPDHENTLATGVFRLLNDGVQWEIHPPGHSEPFHGSRHTLFDG</sequence>
<evidence type="ECO:0000256" key="1">
    <source>
        <dbReference type="SAM" id="MobiDB-lite"/>
    </source>
</evidence>
<protein>
    <submittedName>
        <fullName evidence="3">6-aminopenicillanic acid acyl-transferase</fullName>
    </submittedName>
</protein>
<feature type="region of interest" description="Disordered" evidence="1">
    <location>
        <begin position="256"/>
        <end position="276"/>
    </location>
</feature>
<organism evidence="3 4">
    <name type="scientific">Billgrantia aerodenitrificans</name>
    <dbReference type="NCBI Taxonomy" id="2733483"/>
    <lineage>
        <taxon>Bacteria</taxon>
        <taxon>Pseudomonadati</taxon>
        <taxon>Pseudomonadota</taxon>
        <taxon>Gammaproteobacteria</taxon>
        <taxon>Oceanospirillales</taxon>
        <taxon>Halomonadaceae</taxon>
        <taxon>Billgrantia</taxon>
    </lineage>
</organism>
<reference evidence="3 4" key="1">
    <citation type="journal article" date="2021" name="Front. Microbiol.">
        <title>Aerobic Denitrification and Heterotrophic Sulfur Oxidation in the Genus Halomonas Revealed by Six Novel Species Characterizations and Genome-Based Analysis.</title>
        <authorList>
            <person name="Wang L."/>
            <person name="Shao Z."/>
        </authorList>
    </citation>
    <scope>NUCLEOTIDE SEQUENCE [LARGE SCALE GENOMIC DNA]</scope>
    <source>
        <strain evidence="3 4">MCCC 1A11058</strain>
    </source>
</reference>